<evidence type="ECO:0000313" key="2">
    <source>
        <dbReference type="EMBL" id="ENW08439.1"/>
    </source>
</evidence>
<proteinExistence type="predicted"/>
<sequence>MNHSMNFNLKTSAYILIFTSFIYLTYIYSYKIILIEDISKNYIKELNKDCYLYESKDDLANIIKYIAIENYGKDEVINQNYFKIKQSSASKSIIIVDGFPNTLPIYFTKKWINPIAIEFKKDRTHDCLLFIAIYKYRD</sequence>
<keyword evidence="1" id="KW-0812">Transmembrane</keyword>
<organism evidence="2 3">
    <name type="scientific">Acinetobacter beijerinckii ANC 3835</name>
    <dbReference type="NCBI Taxonomy" id="1217649"/>
    <lineage>
        <taxon>Bacteria</taxon>
        <taxon>Pseudomonadati</taxon>
        <taxon>Pseudomonadota</taxon>
        <taxon>Gammaproteobacteria</taxon>
        <taxon>Moraxellales</taxon>
        <taxon>Moraxellaceae</taxon>
        <taxon>Acinetobacter</taxon>
    </lineage>
</organism>
<dbReference type="EMBL" id="APQK01000001">
    <property type="protein sequence ID" value="ENW08439.1"/>
    <property type="molecule type" value="Genomic_DNA"/>
</dbReference>
<comment type="caution">
    <text evidence="2">The sequence shown here is derived from an EMBL/GenBank/DDBJ whole genome shotgun (WGS) entry which is preliminary data.</text>
</comment>
<evidence type="ECO:0000313" key="3">
    <source>
        <dbReference type="Proteomes" id="UP000018417"/>
    </source>
</evidence>
<reference evidence="2 3" key="1">
    <citation type="submission" date="2013-02" db="EMBL/GenBank/DDBJ databases">
        <title>The Genome Sequence of Acinetobacter beijerinckii ANC 3835.</title>
        <authorList>
            <consortium name="The Broad Institute Genome Sequencing Platform"/>
            <consortium name="The Broad Institute Genome Sequencing Center for Infectious Disease"/>
            <person name="Cerqueira G."/>
            <person name="Feldgarden M."/>
            <person name="Courvalin P."/>
            <person name="Perichon B."/>
            <person name="Grillot-Courvalin C."/>
            <person name="Clermont D."/>
            <person name="Rocha E."/>
            <person name="Yoon E.-J."/>
            <person name="Nemec A."/>
            <person name="Walker B."/>
            <person name="Young S.K."/>
            <person name="Zeng Q."/>
            <person name="Gargeya S."/>
            <person name="Fitzgerald M."/>
            <person name="Haas B."/>
            <person name="Abouelleil A."/>
            <person name="Alvarado L."/>
            <person name="Arachchi H.M."/>
            <person name="Berlin A.M."/>
            <person name="Chapman S.B."/>
            <person name="Dewar J."/>
            <person name="Goldberg J."/>
            <person name="Griggs A."/>
            <person name="Gujja S."/>
            <person name="Hansen M."/>
            <person name="Howarth C."/>
            <person name="Imamovic A."/>
            <person name="Larimer J."/>
            <person name="McCowan C."/>
            <person name="Murphy C."/>
            <person name="Neiman D."/>
            <person name="Pearson M."/>
            <person name="Priest M."/>
            <person name="Roberts A."/>
            <person name="Saif S."/>
            <person name="Shea T."/>
            <person name="Sisk P."/>
            <person name="Sykes S."/>
            <person name="Wortman J."/>
            <person name="Nusbaum C."/>
            <person name="Birren B."/>
        </authorList>
    </citation>
    <scope>NUCLEOTIDE SEQUENCE [LARGE SCALE GENOMIC DNA]</scope>
    <source>
        <strain evidence="2 3">ANC 3835</strain>
    </source>
</reference>
<feature type="transmembrane region" description="Helical" evidence="1">
    <location>
        <begin position="12"/>
        <end position="30"/>
    </location>
</feature>
<dbReference type="AlphaFoldDB" id="N9FUC9"/>
<keyword evidence="1" id="KW-0472">Membrane</keyword>
<keyword evidence="1" id="KW-1133">Transmembrane helix</keyword>
<name>N9FUC9_9GAMM</name>
<evidence type="ECO:0000256" key="1">
    <source>
        <dbReference type="SAM" id="Phobius"/>
    </source>
</evidence>
<protein>
    <submittedName>
        <fullName evidence="2">Uncharacterized protein</fullName>
    </submittedName>
</protein>
<gene>
    <name evidence="2" type="ORF">F934_00026</name>
</gene>
<accession>N9FUC9</accession>
<dbReference type="HOGENOM" id="CLU_1891597_0_0_6"/>
<dbReference type="Proteomes" id="UP000018417">
    <property type="component" value="Unassembled WGS sequence"/>
</dbReference>